<dbReference type="InterPro" id="IPR001763">
    <property type="entry name" value="Rhodanese-like_dom"/>
</dbReference>
<dbReference type="SMART" id="SM00450">
    <property type="entry name" value="RHOD"/>
    <property type="match status" value="1"/>
</dbReference>
<dbReference type="PROSITE" id="PS50206">
    <property type="entry name" value="RHODANESE_3"/>
    <property type="match status" value="2"/>
</dbReference>
<keyword evidence="4" id="KW-1185">Reference proteome</keyword>
<dbReference type="RefSeq" id="WP_090974511.1">
    <property type="nucleotide sequence ID" value="NZ_FOLL01000016.1"/>
</dbReference>
<sequence>MNIHQFYDEGLSHASYAIYSDGQMALIDPARNPEPYLDFAREQGATISIIVETHPHADFVSSHTELHRLTGATIYTSRLSGAEYPHEPFDDGDRIGLGKVWLEALNTPGHSPDSICVLLRDSNDQPQAVFTGDTLFVGDVGRPDLRENVGHITAKAEALARELYHSLRKKLLTLPENVRVYPAHGPGSLCGKNMGSDLSSTIGREAASNYALQPMSEDEFVALLLEQQPFVPRYFPFDVALNKRGAGAFGPSTAAIPRLDTANLESGTMVVDGRQQGQFKAGHLPGAFNIPDGLRFETWLGTIIGPGEPFYLLTDNAEALQLLIEKAAKIGYEQFIKGGVLFSSEGPMISPPFNAGEFVENPDSYTILDIRSTQEAADRPIFKGAINIPLPELRDRIHQIPVDKPVAVHCAGGYRSAIGSSLVAAALPSATVLDIGNHILDLIPVK</sequence>
<dbReference type="Gene3D" id="3.40.250.10">
    <property type="entry name" value="Rhodanese-like domain"/>
    <property type="match status" value="2"/>
</dbReference>
<evidence type="ECO:0000256" key="1">
    <source>
        <dbReference type="ARBA" id="ARBA00022723"/>
    </source>
</evidence>
<evidence type="ECO:0000313" key="4">
    <source>
        <dbReference type="Proteomes" id="UP000199577"/>
    </source>
</evidence>
<dbReference type="Proteomes" id="UP000199577">
    <property type="component" value="Unassembled WGS sequence"/>
</dbReference>
<dbReference type="Pfam" id="PF00581">
    <property type="entry name" value="Rhodanese"/>
    <property type="match status" value="1"/>
</dbReference>
<dbReference type="InterPro" id="IPR036866">
    <property type="entry name" value="RibonucZ/Hydroxyglut_hydro"/>
</dbReference>
<reference evidence="4" key="1">
    <citation type="submission" date="2016-10" db="EMBL/GenBank/DDBJ databases">
        <authorList>
            <person name="Varghese N."/>
            <person name="Submissions S."/>
        </authorList>
    </citation>
    <scope>NUCLEOTIDE SEQUENCE [LARGE SCALE GENOMIC DNA]</scope>
    <source>
        <strain evidence="4">DSM 22900</strain>
    </source>
</reference>
<feature type="domain" description="Rhodanese" evidence="2">
    <location>
        <begin position="361"/>
        <end position="444"/>
    </location>
</feature>
<name>A0A1I1KX80_9SPHI</name>
<dbReference type="GO" id="GO:0046872">
    <property type="term" value="F:metal ion binding"/>
    <property type="evidence" value="ECO:0007669"/>
    <property type="project" value="UniProtKB-KW"/>
</dbReference>
<dbReference type="Gene3D" id="3.60.15.10">
    <property type="entry name" value="Ribonuclease Z/Hydroxyacylglutathione hydrolase-like"/>
    <property type="match status" value="1"/>
</dbReference>
<dbReference type="STRING" id="623281.SAMN05421747_11691"/>
<proteinExistence type="predicted"/>
<evidence type="ECO:0000259" key="2">
    <source>
        <dbReference type="PROSITE" id="PS50206"/>
    </source>
</evidence>
<dbReference type="CDD" id="cd07724">
    <property type="entry name" value="POD-like_MBL-fold"/>
    <property type="match status" value="1"/>
</dbReference>
<dbReference type="Pfam" id="PF00753">
    <property type="entry name" value="Lactamase_B"/>
    <property type="match status" value="1"/>
</dbReference>
<dbReference type="CDD" id="cd00158">
    <property type="entry name" value="RHOD"/>
    <property type="match status" value="1"/>
</dbReference>
<accession>A0A1I1KX80</accession>
<dbReference type="InterPro" id="IPR001279">
    <property type="entry name" value="Metallo-B-lactamas"/>
</dbReference>
<dbReference type="FunFam" id="3.60.15.10:FF:000030">
    <property type="entry name" value="Metallo-beta-lactamase family protein"/>
    <property type="match status" value="1"/>
</dbReference>
<dbReference type="SMART" id="SM00849">
    <property type="entry name" value="Lactamase_B"/>
    <property type="match status" value="1"/>
</dbReference>
<dbReference type="InterPro" id="IPR044528">
    <property type="entry name" value="POD-like_MBL-fold"/>
</dbReference>
<dbReference type="AlphaFoldDB" id="A0A1I1KX80"/>
<dbReference type="SUPFAM" id="SSF56281">
    <property type="entry name" value="Metallo-hydrolase/oxidoreductase"/>
    <property type="match status" value="1"/>
</dbReference>
<dbReference type="OrthoDB" id="9784009at2"/>
<dbReference type="PANTHER" id="PTHR43084">
    <property type="entry name" value="PERSULFIDE DIOXYGENASE ETHE1"/>
    <property type="match status" value="1"/>
</dbReference>
<dbReference type="GO" id="GO:0070813">
    <property type="term" value="P:hydrogen sulfide metabolic process"/>
    <property type="evidence" value="ECO:0007669"/>
    <property type="project" value="TreeGrafter"/>
</dbReference>
<feature type="domain" description="Rhodanese" evidence="2">
    <location>
        <begin position="264"/>
        <end position="351"/>
    </location>
</feature>
<dbReference type="EMBL" id="FOLL01000016">
    <property type="protein sequence ID" value="SFC62020.1"/>
    <property type="molecule type" value="Genomic_DNA"/>
</dbReference>
<evidence type="ECO:0000313" key="3">
    <source>
        <dbReference type="EMBL" id="SFC62020.1"/>
    </source>
</evidence>
<dbReference type="InterPro" id="IPR036873">
    <property type="entry name" value="Rhodanese-like_dom_sf"/>
</dbReference>
<keyword evidence="1" id="KW-0479">Metal-binding</keyword>
<organism evidence="3 4">
    <name type="scientific">Parapedobacter composti</name>
    <dbReference type="NCBI Taxonomy" id="623281"/>
    <lineage>
        <taxon>Bacteria</taxon>
        <taxon>Pseudomonadati</taxon>
        <taxon>Bacteroidota</taxon>
        <taxon>Sphingobacteriia</taxon>
        <taxon>Sphingobacteriales</taxon>
        <taxon>Sphingobacteriaceae</taxon>
        <taxon>Parapedobacter</taxon>
    </lineage>
</organism>
<dbReference type="PANTHER" id="PTHR43084:SF1">
    <property type="entry name" value="PERSULFIDE DIOXYGENASE ETHE1, MITOCHONDRIAL"/>
    <property type="match status" value="1"/>
</dbReference>
<gene>
    <name evidence="3" type="ORF">SAMN05421747_11691</name>
</gene>
<dbReference type="GO" id="GO:0006749">
    <property type="term" value="P:glutathione metabolic process"/>
    <property type="evidence" value="ECO:0007669"/>
    <property type="project" value="InterPro"/>
</dbReference>
<dbReference type="GO" id="GO:0050313">
    <property type="term" value="F:sulfur dioxygenase activity"/>
    <property type="evidence" value="ECO:0007669"/>
    <property type="project" value="InterPro"/>
</dbReference>
<dbReference type="SUPFAM" id="SSF52821">
    <property type="entry name" value="Rhodanese/Cell cycle control phosphatase"/>
    <property type="match status" value="2"/>
</dbReference>
<protein>
    <submittedName>
        <fullName evidence="3">Glyoxylase, beta-lactamase superfamily II</fullName>
    </submittedName>
</protein>
<dbReference type="InterPro" id="IPR051682">
    <property type="entry name" value="Mito_Persulfide_Diox"/>
</dbReference>